<keyword evidence="1 2" id="KW-0694">RNA-binding</keyword>
<dbReference type="GO" id="GO:0005634">
    <property type="term" value="C:nucleus"/>
    <property type="evidence" value="ECO:0007669"/>
    <property type="project" value="TreeGrafter"/>
</dbReference>
<feature type="region of interest" description="Disordered" evidence="3">
    <location>
        <begin position="307"/>
        <end position="377"/>
    </location>
</feature>
<dbReference type="InterPro" id="IPR012677">
    <property type="entry name" value="Nucleotide-bd_a/b_plait_sf"/>
</dbReference>
<feature type="compositionally biased region" description="Basic and acidic residues" evidence="3">
    <location>
        <begin position="325"/>
        <end position="338"/>
    </location>
</feature>
<evidence type="ECO:0000259" key="4">
    <source>
        <dbReference type="PROSITE" id="PS50102"/>
    </source>
</evidence>
<dbReference type="GO" id="GO:0003723">
    <property type="term" value="F:RNA binding"/>
    <property type="evidence" value="ECO:0007669"/>
    <property type="project" value="UniProtKB-UniRule"/>
</dbReference>
<accession>A0A7E4VTZ8</accession>
<reference evidence="6" key="1">
    <citation type="journal article" date="2013" name="Genetics">
        <title>The draft genome and transcriptome of Panagrellus redivivus are shaped by the harsh demands of a free-living lifestyle.</title>
        <authorList>
            <person name="Srinivasan J."/>
            <person name="Dillman A.R."/>
            <person name="Macchietto M.G."/>
            <person name="Heikkinen L."/>
            <person name="Lakso M."/>
            <person name="Fracchia K.M."/>
            <person name="Antoshechkin I."/>
            <person name="Mortazavi A."/>
            <person name="Wong G."/>
            <person name="Sternberg P.W."/>
        </authorList>
    </citation>
    <scope>NUCLEOTIDE SEQUENCE [LARGE SCALE GENOMIC DNA]</scope>
    <source>
        <strain evidence="6">MT8872</strain>
    </source>
</reference>
<feature type="compositionally biased region" description="Basic and acidic residues" evidence="3">
    <location>
        <begin position="365"/>
        <end position="377"/>
    </location>
</feature>
<proteinExistence type="predicted"/>
<dbReference type="SUPFAM" id="SSF48464">
    <property type="entry name" value="ENTH/VHS domain"/>
    <property type="match status" value="1"/>
</dbReference>
<dbReference type="InterPro" id="IPR008942">
    <property type="entry name" value="ENTH_VHS"/>
</dbReference>
<dbReference type="PANTHER" id="PTHR23140:SF4">
    <property type="entry name" value="PROTEIN CBR-NRD-1"/>
    <property type="match status" value="1"/>
</dbReference>
<feature type="compositionally biased region" description="Basic residues" evidence="3">
    <location>
        <begin position="352"/>
        <end position="364"/>
    </location>
</feature>
<feature type="domain" description="CID" evidence="5">
    <location>
        <begin position="1"/>
        <end position="140"/>
    </location>
</feature>
<evidence type="ECO:0000259" key="5">
    <source>
        <dbReference type="PROSITE" id="PS51391"/>
    </source>
</evidence>
<dbReference type="PROSITE" id="PS51391">
    <property type="entry name" value="CID"/>
    <property type="match status" value="1"/>
</dbReference>
<feature type="region of interest" description="Disordered" evidence="3">
    <location>
        <begin position="637"/>
        <end position="723"/>
    </location>
</feature>
<dbReference type="PROSITE" id="PS50102">
    <property type="entry name" value="RRM"/>
    <property type="match status" value="1"/>
</dbReference>
<dbReference type="Gene3D" id="3.30.70.330">
    <property type="match status" value="1"/>
</dbReference>
<dbReference type="Pfam" id="PF04818">
    <property type="entry name" value="CID"/>
    <property type="match status" value="1"/>
</dbReference>
<dbReference type="SMART" id="SM00360">
    <property type="entry name" value="RRM"/>
    <property type="match status" value="1"/>
</dbReference>
<dbReference type="InterPro" id="IPR035979">
    <property type="entry name" value="RBD_domain_sf"/>
</dbReference>
<dbReference type="InterPro" id="IPR006569">
    <property type="entry name" value="CID_dom"/>
</dbReference>
<dbReference type="PANTHER" id="PTHR23140">
    <property type="entry name" value="RNA PROCESSING PROTEIN LD23810P"/>
    <property type="match status" value="1"/>
</dbReference>
<dbReference type="WBParaSite" id="Pan_g2417.t1">
    <property type="protein sequence ID" value="Pan_g2417.t1"/>
    <property type="gene ID" value="Pan_g2417"/>
</dbReference>
<dbReference type="SMART" id="SM00582">
    <property type="entry name" value="RPR"/>
    <property type="match status" value="1"/>
</dbReference>
<dbReference type="AlphaFoldDB" id="A0A7E4VTZ8"/>
<protein>
    <submittedName>
        <fullName evidence="7">CID domain-containing protein</fullName>
    </submittedName>
</protein>
<evidence type="ECO:0000256" key="2">
    <source>
        <dbReference type="PROSITE-ProRule" id="PRU00176"/>
    </source>
</evidence>
<dbReference type="Proteomes" id="UP000492821">
    <property type="component" value="Unassembled WGS sequence"/>
</dbReference>
<evidence type="ECO:0000313" key="7">
    <source>
        <dbReference type="WBParaSite" id="Pan_g2417.t1"/>
    </source>
</evidence>
<name>A0A7E4VTZ8_PANRE</name>
<reference evidence="7" key="2">
    <citation type="submission" date="2020-10" db="UniProtKB">
        <authorList>
            <consortium name="WormBaseParasite"/>
        </authorList>
    </citation>
    <scope>IDENTIFICATION</scope>
</reference>
<evidence type="ECO:0000256" key="1">
    <source>
        <dbReference type="ARBA" id="ARBA00022884"/>
    </source>
</evidence>
<dbReference type="InterPro" id="IPR000504">
    <property type="entry name" value="RRM_dom"/>
</dbReference>
<evidence type="ECO:0000256" key="3">
    <source>
        <dbReference type="SAM" id="MobiDB-lite"/>
    </source>
</evidence>
<evidence type="ECO:0000313" key="6">
    <source>
        <dbReference type="Proteomes" id="UP000492821"/>
    </source>
</evidence>
<dbReference type="Pfam" id="PF00076">
    <property type="entry name" value="RRM_1"/>
    <property type="match status" value="1"/>
</dbReference>
<feature type="compositionally biased region" description="Low complexity" evidence="3">
    <location>
        <begin position="692"/>
        <end position="706"/>
    </location>
</feature>
<dbReference type="InterPro" id="IPR051485">
    <property type="entry name" value="SR-CTD_assoc_factor"/>
</dbReference>
<dbReference type="SUPFAM" id="SSF54928">
    <property type="entry name" value="RNA-binding domain, RBD"/>
    <property type="match status" value="1"/>
</dbReference>
<feature type="region of interest" description="Disordered" evidence="3">
    <location>
        <begin position="748"/>
        <end position="791"/>
    </location>
</feature>
<sequence length="791" mass="86948">MEDPDVQKLQKLLTELGQTKTAISKQQIVEVSKLAIAGIRHFKHVVHAIEKFVLKCKIQHKLFGFYMIDSIVRQAQKKYKHKDVFGPRFAVNLSQTLINALGCPTKDRARLVRVLNLWQANSIFPDDVIMPLLQHCRASGIDVDVESVEKAVKGEKADMSRYKNGNFATSANDSIMSQSGFFDGGPPPAAPPQPSVPTIVDPALISNFLLTSGADYGKGIVGDAEALKRVQKLVNSKVKERLDAEPKNKIQNILSAEFDYSDEEEEKEATSEPISRERIEKLTQAVLSDQSIQHELRKVYLSVVGSHNENAHGSSDRDRKRRRSTSRDRRPSESTDRKRERHRDRRDSREKDRHRRHRSNSPRHRGNEEKKEKERKKLGFPIEVKREHFLIGSRTIWLGRLPPNTSESEIKQALDDIGDPDRVEIINSRACAYITMPDRRSAFKIIDKMSNKLEVARKLVKVSWATGQGLKDKNELNPFWEADKGYHQIPWNYLPNDIAPLFAGGFADVETLPPKYRGIFDEVGNVIKAKSPPPPVQAAPINVPMPPAQVAAPVLPPNLSALLPPGIGLPSAVPPPSASDQQATNQTNLELLMAAAAAANANNAVNNQPGLLGAPPPLNPALLNLNPQLFNVQQQLAAAARASGGPPPTSRFSRDTGGPGQSLPDQQAAFNQFRGGSGQNGAPRFNQPPTGFRPSFSPRGPRPSGFNNPPPTRFSAIGDMSRPPPNLADLSGSPLRFGSQQPPPFNLNNLPPGFSLPPPNAGNPMAHIIPDSFPQESQDMDIASPEGPPGV</sequence>
<keyword evidence="6" id="KW-1185">Reference proteome</keyword>
<dbReference type="CDD" id="cd16983">
    <property type="entry name" value="CID_SCAF8_like"/>
    <property type="match status" value="1"/>
</dbReference>
<organism evidence="6 7">
    <name type="scientific">Panagrellus redivivus</name>
    <name type="common">Microworm</name>
    <dbReference type="NCBI Taxonomy" id="6233"/>
    <lineage>
        <taxon>Eukaryota</taxon>
        <taxon>Metazoa</taxon>
        <taxon>Ecdysozoa</taxon>
        <taxon>Nematoda</taxon>
        <taxon>Chromadorea</taxon>
        <taxon>Rhabditida</taxon>
        <taxon>Tylenchina</taxon>
        <taxon>Panagrolaimomorpha</taxon>
        <taxon>Panagrolaimoidea</taxon>
        <taxon>Panagrolaimidae</taxon>
        <taxon>Panagrellus</taxon>
    </lineage>
</organism>
<dbReference type="Gene3D" id="1.25.40.90">
    <property type="match status" value="1"/>
</dbReference>
<feature type="domain" description="RRM" evidence="4">
    <location>
        <begin position="394"/>
        <end position="467"/>
    </location>
</feature>